<gene>
    <name evidence="2" type="ORF">HK413_02580</name>
</gene>
<evidence type="ECO:0000313" key="3">
    <source>
        <dbReference type="Proteomes" id="UP000566071"/>
    </source>
</evidence>
<dbReference type="RefSeq" id="WP_175269019.1">
    <property type="nucleotide sequence ID" value="NZ_JABFCR010000007.1"/>
</dbReference>
<protein>
    <submittedName>
        <fullName evidence="2">Uncharacterized protein</fullName>
    </submittedName>
</protein>
<keyword evidence="3" id="KW-1185">Reference proteome</keyword>
<evidence type="ECO:0000313" key="2">
    <source>
        <dbReference type="EMBL" id="NNU33323.1"/>
    </source>
</evidence>
<evidence type="ECO:0000256" key="1">
    <source>
        <dbReference type="SAM" id="MobiDB-lite"/>
    </source>
</evidence>
<dbReference type="EMBL" id="JABFCR010000007">
    <property type="protein sequence ID" value="NNU33323.1"/>
    <property type="molecule type" value="Genomic_DNA"/>
</dbReference>
<proteinExistence type="predicted"/>
<accession>A0ABX1W069</accession>
<sequence length="164" mass="17345">MTFGGPGGGGRPAAPDSAMQKAMQDRVINAAKEIKIFGFKDIPDSLIAIYNEYNIKAAINYDKDGAFIYELAVPLKLMALSIDDSKELAYNIKLNGLQLNFRMMSDNGGGPPGGGGGDGPGGGMRTMSFDGPRGPMGGGGKNSIDFQDLISPNDFWGKYTLAKK</sequence>
<dbReference type="Proteomes" id="UP000566071">
    <property type="component" value="Unassembled WGS sequence"/>
</dbReference>
<feature type="region of interest" description="Disordered" evidence="1">
    <location>
        <begin position="105"/>
        <end position="145"/>
    </location>
</feature>
<organism evidence="2 3">
    <name type="scientific">Mucilaginibacter humi</name>
    <dbReference type="NCBI Taxonomy" id="2732510"/>
    <lineage>
        <taxon>Bacteria</taxon>
        <taxon>Pseudomonadati</taxon>
        <taxon>Bacteroidota</taxon>
        <taxon>Sphingobacteriia</taxon>
        <taxon>Sphingobacteriales</taxon>
        <taxon>Sphingobacteriaceae</taxon>
        <taxon>Mucilaginibacter</taxon>
    </lineage>
</organism>
<feature type="compositionally biased region" description="Gly residues" evidence="1">
    <location>
        <begin position="107"/>
        <end position="124"/>
    </location>
</feature>
<reference evidence="2 3" key="1">
    <citation type="submission" date="2020-05" db="EMBL/GenBank/DDBJ databases">
        <authorList>
            <person name="Khan S.A."/>
            <person name="Jeon C.O."/>
            <person name="Chun B.H."/>
        </authorList>
    </citation>
    <scope>NUCLEOTIDE SEQUENCE [LARGE SCALE GENOMIC DNA]</scope>
    <source>
        <strain evidence="2 3">S1162</strain>
    </source>
</reference>
<comment type="caution">
    <text evidence="2">The sequence shown here is derived from an EMBL/GenBank/DDBJ whole genome shotgun (WGS) entry which is preliminary data.</text>
</comment>
<name>A0ABX1W069_9SPHI</name>